<evidence type="ECO:0000256" key="3">
    <source>
        <dbReference type="ARBA" id="ARBA00023237"/>
    </source>
</evidence>
<dbReference type="InterPro" id="IPR011042">
    <property type="entry name" value="6-blade_b-propeller_TolB-like"/>
</dbReference>
<dbReference type="CDD" id="cd07185">
    <property type="entry name" value="OmpA_C-like"/>
    <property type="match status" value="1"/>
</dbReference>
<protein>
    <submittedName>
        <fullName evidence="6">OmpA family protein</fullName>
    </submittedName>
</protein>
<dbReference type="PANTHER" id="PTHR30329">
    <property type="entry name" value="STATOR ELEMENT OF FLAGELLAR MOTOR COMPLEX"/>
    <property type="match status" value="1"/>
</dbReference>
<dbReference type="SUPFAM" id="SSF82171">
    <property type="entry name" value="DPP6 N-terminal domain-like"/>
    <property type="match status" value="1"/>
</dbReference>
<dbReference type="Pfam" id="PF00691">
    <property type="entry name" value="OmpA"/>
    <property type="match status" value="1"/>
</dbReference>
<accession>A0ABX1GLF2</accession>
<dbReference type="InterPro" id="IPR006665">
    <property type="entry name" value="OmpA-like"/>
</dbReference>
<dbReference type="EMBL" id="JAAWWL010000001">
    <property type="protein sequence ID" value="NKI30703.1"/>
    <property type="molecule type" value="Genomic_DNA"/>
</dbReference>
<dbReference type="InterPro" id="IPR036737">
    <property type="entry name" value="OmpA-like_sf"/>
</dbReference>
<proteinExistence type="predicted"/>
<reference evidence="6 7" key="1">
    <citation type="submission" date="2020-04" db="EMBL/GenBank/DDBJ databases">
        <authorList>
            <person name="Yoon J."/>
        </authorList>
    </citation>
    <scope>NUCLEOTIDE SEQUENCE [LARGE SCALE GENOMIC DNA]</scope>
    <source>
        <strain evidence="6 7">DJ-13</strain>
    </source>
</reference>
<evidence type="ECO:0000256" key="2">
    <source>
        <dbReference type="ARBA" id="ARBA00023136"/>
    </source>
</evidence>
<keyword evidence="2 4" id="KW-0472">Membrane</keyword>
<dbReference type="Gene3D" id="3.30.1330.60">
    <property type="entry name" value="OmpA-like domain"/>
    <property type="match status" value="1"/>
</dbReference>
<dbReference type="InterPro" id="IPR011659">
    <property type="entry name" value="WD40"/>
</dbReference>
<dbReference type="InterPro" id="IPR006664">
    <property type="entry name" value="OMP_bac"/>
</dbReference>
<dbReference type="Gene3D" id="1.25.40.10">
    <property type="entry name" value="Tetratricopeptide repeat domain"/>
    <property type="match status" value="1"/>
</dbReference>
<evidence type="ECO:0000313" key="6">
    <source>
        <dbReference type="EMBL" id="NKI30703.1"/>
    </source>
</evidence>
<dbReference type="PROSITE" id="PS51123">
    <property type="entry name" value="OMPA_2"/>
    <property type="match status" value="1"/>
</dbReference>
<dbReference type="SUPFAM" id="SSF48452">
    <property type="entry name" value="TPR-like"/>
    <property type="match status" value="1"/>
</dbReference>
<gene>
    <name evidence="6" type="ORF">HCU67_02015</name>
</gene>
<dbReference type="Proteomes" id="UP000718451">
    <property type="component" value="Unassembled WGS sequence"/>
</dbReference>
<feature type="domain" description="OmpA-like" evidence="5">
    <location>
        <begin position="525"/>
        <end position="645"/>
    </location>
</feature>
<evidence type="ECO:0000256" key="4">
    <source>
        <dbReference type="PROSITE-ProRule" id="PRU00473"/>
    </source>
</evidence>
<evidence type="ECO:0000313" key="7">
    <source>
        <dbReference type="Proteomes" id="UP000718451"/>
    </source>
</evidence>
<dbReference type="PANTHER" id="PTHR30329:SF21">
    <property type="entry name" value="LIPOPROTEIN YIAD-RELATED"/>
    <property type="match status" value="1"/>
</dbReference>
<dbReference type="InterPro" id="IPR011990">
    <property type="entry name" value="TPR-like_helical_dom_sf"/>
</dbReference>
<name>A0ABX1GLF2_9FLAO</name>
<sequence>MKLRQYIVYLFLTLSVPLVGQLSKEDKAKKEFDNYEFIDAIESHEKLVEKGMYNADILKRLGDANYVTGNYKKAAEWYSNLMSLDSLAIDAGYLYRYAQSMKSLGQYETSDFLMKRFAEVSTEDQRALEFAKNQEYLNEISEKSGRFELIKVNFNSKLSDFAPSFYQDTLVFTSARDTGLVIKKNHAWTKQPFLNLYKVDENESGDGVVMEFSAEVNSFAHESSTVFTKSGNTVYFTRNNAEKNQFKRDKKGVSRLKLMRADYIDGVWQNEFVLPFNEDGFSTANPALSPDEKTLYFVSDMPGTIGQSDIFKVAINSDGSFGDPENLGPKVNTEGRETFPFIDANGLLYFSSDGRPGLGGLDVFVANIKGANAEVQNLGKPVNSPSDDFSFIINPKTNSGYFASNRSGGKGDDDIYAFVATVPITFGCTATASGFVINEVDGSLVAKANIEVINRQGQVVGSTITNNTGEFSISLDCAETQDFLIIGKKEGFGEGNVEISFIGSFDVNEIEIGLKPDEKPAEVGTDLAEVLELQPIYFDKNKSDIRPEAEIELDKVIEYMSKFPEVKVSIRAHTDSQGRDSYNLSLSDRRAKSSMDYLVANGIAEERLTAEGFGETQLVNECANGVECSKEKHEENRRSEFIIVQ</sequence>
<dbReference type="RefSeq" id="WP_168550940.1">
    <property type="nucleotide sequence ID" value="NZ_JAAWWL010000001.1"/>
</dbReference>
<dbReference type="InterPro" id="IPR050330">
    <property type="entry name" value="Bact_OuterMem_StrucFunc"/>
</dbReference>
<organism evidence="6 7">
    <name type="scientific">Croceivirga thetidis</name>
    <dbReference type="NCBI Taxonomy" id="2721623"/>
    <lineage>
        <taxon>Bacteria</taxon>
        <taxon>Pseudomonadati</taxon>
        <taxon>Bacteroidota</taxon>
        <taxon>Flavobacteriia</taxon>
        <taxon>Flavobacteriales</taxon>
        <taxon>Flavobacteriaceae</taxon>
        <taxon>Croceivirga</taxon>
    </lineage>
</organism>
<evidence type="ECO:0000256" key="1">
    <source>
        <dbReference type="ARBA" id="ARBA00004442"/>
    </source>
</evidence>
<dbReference type="SUPFAM" id="SSF103088">
    <property type="entry name" value="OmpA-like"/>
    <property type="match status" value="1"/>
</dbReference>
<comment type="caution">
    <text evidence="6">The sequence shown here is derived from an EMBL/GenBank/DDBJ whole genome shotgun (WGS) entry which is preliminary data.</text>
</comment>
<keyword evidence="3" id="KW-0998">Cell outer membrane</keyword>
<dbReference type="PRINTS" id="PR01021">
    <property type="entry name" value="OMPADOMAIN"/>
</dbReference>
<dbReference type="Pfam" id="PF07676">
    <property type="entry name" value="PD40"/>
    <property type="match status" value="2"/>
</dbReference>
<dbReference type="Gene3D" id="2.120.10.30">
    <property type="entry name" value="TolB, C-terminal domain"/>
    <property type="match status" value="1"/>
</dbReference>
<evidence type="ECO:0000259" key="5">
    <source>
        <dbReference type="PROSITE" id="PS51123"/>
    </source>
</evidence>
<comment type="subcellular location">
    <subcellularLocation>
        <location evidence="1">Cell outer membrane</location>
    </subcellularLocation>
</comment>
<keyword evidence="7" id="KW-1185">Reference proteome</keyword>